<organism evidence="1">
    <name type="scientific">Tanacetum cinerariifolium</name>
    <name type="common">Dalmatian daisy</name>
    <name type="synonym">Chrysanthemum cinerariifolium</name>
    <dbReference type="NCBI Taxonomy" id="118510"/>
    <lineage>
        <taxon>Eukaryota</taxon>
        <taxon>Viridiplantae</taxon>
        <taxon>Streptophyta</taxon>
        <taxon>Embryophyta</taxon>
        <taxon>Tracheophyta</taxon>
        <taxon>Spermatophyta</taxon>
        <taxon>Magnoliopsida</taxon>
        <taxon>eudicotyledons</taxon>
        <taxon>Gunneridae</taxon>
        <taxon>Pentapetalae</taxon>
        <taxon>asterids</taxon>
        <taxon>campanulids</taxon>
        <taxon>Asterales</taxon>
        <taxon>Asteraceae</taxon>
        <taxon>Asteroideae</taxon>
        <taxon>Anthemideae</taxon>
        <taxon>Anthemidinae</taxon>
        <taxon>Tanacetum</taxon>
    </lineage>
</organism>
<evidence type="ECO:0000313" key="1">
    <source>
        <dbReference type="EMBL" id="GFD58489.1"/>
    </source>
</evidence>
<name>A0A699XFK9_TANCI</name>
<sequence>LCPATQRLLEDKDIGKPYRRLATVVNQDRDENFDGLEPKVLTQIKRWSIKNLLKHVQPGLAHLTGVSVHAQGESEQPFPDQARG</sequence>
<feature type="non-terminal residue" evidence="1">
    <location>
        <position position="84"/>
    </location>
</feature>
<proteinExistence type="predicted"/>
<comment type="caution">
    <text evidence="1">The sequence shown here is derived from an EMBL/GenBank/DDBJ whole genome shotgun (WGS) entry which is preliminary data.</text>
</comment>
<feature type="non-terminal residue" evidence="1">
    <location>
        <position position="1"/>
    </location>
</feature>
<reference evidence="1" key="1">
    <citation type="journal article" date="2019" name="Sci. Rep.">
        <title>Draft genome of Tanacetum cinerariifolium, the natural source of mosquito coil.</title>
        <authorList>
            <person name="Yamashiro T."/>
            <person name="Shiraishi A."/>
            <person name="Satake H."/>
            <person name="Nakayama K."/>
        </authorList>
    </citation>
    <scope>NUCLEOTIDE SEQUENCE</scope>
</reference>
<dbReference type="AlphaFoldDB" id="A0A699XFK9"/>
<dbReference type="EMBL" id="BKCJ011853609">
    <property type="protein sequence ID" value="GFD58489.1"/>
    <property type="molecule type" value="Genomic_DNA"/>
</dbReference>
<gene>
    <name evidence="1" type="ORF">Tci_930458</name>
</gene>
<protein>
    <submittedName>
        <fullName evidence="1">Uncharacterized protein</fullName>
    </submittedName>
</protein>
<accession>A0A699XFK9</accession>